<dbReference type="GO" id="GO:0006357">
    <property type="term" value="P:regulation of transcription by RNA polymerase II"/>
    <property type="evidence" value="ECO:0007669"/>
    <property type="project" value="TreeGrafter"/>
</dbReference>
<dbReference type="SMART" id="SM00614">
    <property type="entry name" value="ZnF_BED"/>
    <property type="match status" value="1"/>
</dbReference>
<dbReference type="InterPro" id="IPR053031">
    <property type="entry name" value="Cuticle_assoc_protein"/>
</dbReference>
<evidence type="ECO:0000313" key="7">
    <source>
        <dbReference type="Proteomes" id="UP001281410"/>
    </source>
</evidence>
<organism evidence="6 7">
    <name type="scientific">Dipteronia sinensis</name>
    <dbReference type="NCBI Taxonomy" id="43782"/>
    <lineage>
        <taxon>Eukaryota</taxon>
        <taxon>Viridiplantae</taxon>
        <taxon>Streptophyta</taxon>
        <taxon>Embryophyta</taxon>
        <taxon>Tracheophyta</taxon>
        <taxon>Spermatophyta</taxon>
        <taxon>Magnoliopsida</taxon>
        <taxon>eudicotyledons</taxon>
        <taxon>Gunneridae</taxon>
        <taxon>Pentapetalae</taxon>
        <taxon>rosids</taxon>
        <taxon>malvids</taxon>
        <taxon>Sapindales</taxon>
        <taxon>Sapindaceae</taxon>
        <taxon>Hippocastanoideae</taxon>
        <taxon>Acereae</taxon>
        <taxon>Dipteronia</taxon>
    </lineage>
</organism>
<name>A0AAE0ABV8_9ROSI</name>
<dbReference type="Proteomes" id="UP001281410">
    <property type="component" value="Unassembled WGS sequence"/>
</dbReference>
<dbReference type="EMBL" id="JANJYJ010000005">
    <property type="protein sequence ID" value="KAK3211091.1"/>
    <property type="molecule type" value="Genomic_DNA"/>
</dbReference>
<evidence type="ECO:0000256" key="3">
    <source>
        <dbReference type="ARBA" id="ARBA00022833"/>
    </source>
</evidence>
<dbReference type="PROSITE" id="PS50808">
    <property type="entry name" value="ZF_BED"/>
    <property type="match status" value="1"/>
</dbReference>
<feature type="domain" description="BED-type" evidence="5">
    <location>
        <begin position="13"/>
        <end position="71"/>
    </location>
</feature>
<proteinExistence type="predicted"/>
<evidence type="ECO:0000256" key="2">
    <source>
        <dbReference type="ARBA" id="ARBA00022771"/>
    </source>
</evidence>
<evidence type="ECO:0000256" key="1">
    <source>
        <dbReference type="ARBA" id="ARBA00022723"/>
    </source>
</evidence>
<dbReference type="GO" id="GO:0005634">
    <property type="term" value="C:nucleus"/>
    <property type="evidence" value="ECO:0007669"/>
    <property type="project" value="TreeGrafter"/>
</dbReference>
<evidence type="ECO:0000259" key="5">
    <source>
        <dbReference type="PROSITE" id="PS50808"/>
    </source>
</evidence>
<keyword evidence="2 4" id="KW-0863">Zinc-finger</keyword>
<dbReference type="AlphaFoldDB" id="A0AAE0ABV8"/>
<keyword evidence="7" id="KW-1185">Reference proteome</keyword>
<dbReference type="Pfam" id="PF02892">
    <property type="entry name" value="zf-BED"/>
    <property type="match status" value="1"/>
</dbReference>
<evidence type="ECO:0000256" key="4">
    <source>
        <dbReference type="PROSITE-ProRule" id="PRU00027"/>
    </source>
</evidence>
<reference evidence="6" key="1">
    <citation type="journal article" date="2023" name="Plant J.">
        <title>Genome sequences and population genomics provide insights into the demographic history, inbreeding, and mutation load of two 'living fossil' tree species of Dipteronia.</title>
        <authorList>
            <person name="Feng Y."/>
            <person name="Comes H.P."/>
            <person name="Chen J."/>
            <person name="Zhu S."/>
            <person name="Lu R."/>
            <person name="Zhang X."/>
            <person name="Li P."/>
            <person name="Qiu J."/>
            <person name="Olsen K.M."/>
            <person name="Qiu Y."/>
        </authorList>
    </citation>
    <scope>NUCLEOTIDE SEQUENCE</scope>
    <source>
        <strain evidence="6">NBL</strain>
    </source>
</reference>
<accession>A0AAE0ABV8</accession>
<evidence type="ECO:0000313" key="6">
    <source>
        <dbReference type="EMBL" id="KAK3211091.1"/>
    </source>
</evidence>
<sequence>MDKESIFQGSNTQSRSLVWEHFTKIGSLNNFRCKCNHCGKDYACDTKRNWTSSLWHHLNGCIRCKNSLVDEKQKALSCCQTNKSGNSSNILSVGFCKEIWRKACTKMIILDGLPFSFVESRG</sequence>
<dbReference type="GO" id="GO:0008270">
    <property type="term" value="F:zinc ion binding"/>
    <property type="evidence" value="ECO:0007669"/>
    <property type="project" value="UniProtKB-KW"/>
</dbReference>
<keyword evidence="3" id="KW-0862">Zinc</keyword>
<dbReference type="InterPro" id="IPR003656">
    <property type="entry name" value="Znf_BED"/>
</dbReference>
<dbReference type="GO" id="GO:1990837">
    <property type="term" value="F:sequence-specific double-stranded DNA binding"/>
    <property type="evidence" value="ECO:0007669"/>
    <property type="project" value="TreeGrafter"/>
</dbReference>
<gene>
    <name evidence="6" type="ORF">Dsin_015797</name>
</gene>
<dbReference type="PANTHER" id="PTHR34396:SF27">
    <property type="entry name" value="OS08G0208700 PROTEIN"/>
    <property type="match status" value="1"/>
</dbReference>
<keyword evidence="1" id="KW-0479">Metal-binding</keyword>
<comment type="caution">
    <text evidence="6">The sequence shown here is derived from an EMBL/GenBank/DDBJ whole genome shotgun (WGS) entry which is preliminary data.</text>
</comment>
<dbReference type="PANTHER" id="PTHR34396">
    <property type="entry name" value="OS03G0264950 PROTEIN-RELATED"/>
    <property type="match status" value="1"/>
</dbReference>
<protein>
    <recommendedName>
        <fullName evidence="5">BED-type domain-containing protein</fullName>
    </recommendedName>
</protein>